<dbReference type="OrthoDB" id="8678477at2"/>
<reference evidence="3 4" key="1">
    <citation type="submission" date="2017-05" db="EMBL/GenBank/DDBJ databases">
        <title>Complete and WGS of Bordetella genogroups.</title>
        <authorList>
            <person name="Spilker T."/>
            <person name="LiPuma J."/>
        </authorList>
    </citation>
    <scope>NUCLEOTIDE SEQUENCE [LARGE SCALE GENOMIC DNA]</scope>
    <source>
        <strain evidence="3 4">AU10456</strain>
    </source>
</reference>
<dbReference type="PANTHER" id="PTHR42928">
    <property type="entry name" value="TRICARBOXYLATE-BINDING PROTEIN"/>
    <property type="match status" value="1"/>
</dbReference>
<dbReference type="Gene3D" id="3.40.190.150">
    <property type="entry name" value="Bordetella uptake gene, domain 1"/>
    <property type="match status" value="1"/>
</dbReference>
<proteinExistence type="inferred from homology"/>
<dbReference type="InterPro" id="IPR042100">
    <property type="entry name" value="Bug_dom1"/>
</dbReference>
<keyword evidence="4" id="KW-1185">Reference proteome</keyword>
<evidence type="ECO:0008006" key="5">
    <source>
        <dbReference type="Google" id="ProtNLM"/>
    </source>
</evidence>
<protein>
    <recommendedName>
        <fullName evidence="5">ABC transporter substrate-binding protein</fullName>
    </recommendedName>
</protein>
<comment type="caution">
    <text evidence="3">The sequence shown here is derived from an EMBL/GenBank/DDBJ whole genome shotgun (WGS) entry which is preliminary data.</text>
</comment>
<feature type="chain" id="PRO_5012424310" description="ABC transporter substrate-binding protein" evidence="2">
    <location>
        <begin position="26"/>
        <end position="325"/>
    </location>
</feature>
<dbReference type="Gene3D" id="3.40.190.10">
    <property type="entry name" value="Periplasmic binding protein-like II"/>
    <property type="match status" value="1"/>
</dbReference>
<comment type="similarity">
    <text evidence="1">Belongs to the UPF0065 (bug) family.</text>
</comment>
<name>A0A261TAF5_9BORD</name>
<dbReference type="RefSeq" id="WP_094802388.1">
    <property type="nucleotide sequence ID" value="NZ_NEVN01000009.1"/>
</dbReference>
<organism evidence="3 4">
    <name type="scientific">Bordetella genomosp. 5</name>
    <dbReference type="NCBI Taxonomy" id="1395608"/>
    <lineage>
        <taxon>Bacteria</taxon>
        <taxon>Pseudomonadati</taxon>
        <taxon>Pseudomonadota</taxon>
        <taxon>Betaproteobacteria</taxon>
        <taxon>Burkholderiales</taxon>
        <taxon>Alcaligenaceae</taxon>
        <taxon>Bordetella</taxon>
    </lineage>
</organism>
<evidence type="ECO:0000256" key="2">
    <source>
        <dbReference type="SAM" id="SignalP"/>
    </source>
</evidence>
<feature type="signal peptide" evidence="2">
    <location>
        <begin position="1"/>
        <end position="25"/>
    </location>
</feature>
<sequence>MRLYRRLTLSLATLCCAVAPLAATAQDAYPARQVRAVVPFPAGGINDTIGRLLFKTLADKLGVAVVVENKPGAGGTIGTQSAVTSPADGYTVLLGAASTIAVAPNLYKNVGYDVARDLIAVGGIASVPSVLIVASQSPYKQWSDLAAAARAKPGALTYGSAGAGTSHHVQAELLNIRADTRFMHVPYRGGAPAMTDLIGGQIDLMVDPLPTTLAGVQGQRVRPLAITTEARSPLLPDVPTLKELGVDYNASTWFGLFVPAGTPAPVVARLSDALQAALADPALAADFRSRGIDTLPLARQAFDTYVQSENTTWAGVIKQAGIEVQ</sequence>
<dbReference type="PANTHER" id="PTHR42928:SF5">
    <property type="entry name" value="BLR1237 PROTEIN"/>
    <property type="match status" value="1"/>
</dbReference>
<dbReference type="SUPFAM" id="SSF53850">
    <property type="entry name" value="Periplasmic binding protein-like II"/>
    <property type="match status" value="1"/>
</dbReference>
<dbReference type="AlphaFoldDB" id="A0A261TAF5"/>
<evidence type="ECO:0000313" key="4">
    <source>
        <dbReference type="Proteomes" id="UP000216913"/>
    </source>
</evidence>
<dbReference type="EMBL" id="NEVP01000011">
    <property type="protein sequence ID" value="OZI46606.1"/>
    <property type="molecule type" value="Genomic_DNA"/>
</dbReference>
<gene>
    <name evidence="3" type="ORF">CAL25_18070</name>
</gene>
<dbReference type="InterPro" id="IPR005064">
    <property type="entry name" value="BUG"/>
</dbReference>
<dbReference type="Pfam" id="PF03401">
    <property type="entry name" value="TctC"/>
    <property type="match status" value="1"/>
</dbReference>
<dbReference type="Proteomes" id="UP000216913">
    <property type="component" value="Unassembled WGS sequence"/>
</dbReference>
<accession>A0A261TAF5</accession>
<evidence type="ECO:0000256" key="1">
    <source>
        <dbReference type="ARBA" id="ARBA00006987"/>
    </source>
</evidence>
<dbReference type="PIRSF" id="PIRSF017082">
    <property type="entry name" value="YflP"/>
    <property type="match status" value="1"/>
</dbReference>
<evidence type="ECO:0000313" key="3">
    <source>
        <dbReference type="EMBL" id="OZI46606.1"/>
    </source>
</evidence>
<keyword evidence="2" id="KW-0732">Signal</keyword>